<accession>A0ABW3L5Y5</accession>
<dbReference type="Proteomes" id="UP001596990">
    <property type="component" value="Unassembled WGS sequence"/>
</dbReference>
<dbReference type="SUPFAM" id="SSF109854">
    <property type="entry name" value="DinB/YfiT-like putative metalloenzymes"/>
    <property type="match status" value="1"/>
</dbReference>
<comment type="caution">
    <text evidence="2">The sequence shown here is derived from an EMBL/GenBank/DDBJ whole genome shotgun (WGS) entry which is preliminary data.</text>
</comment>
<dbReference type="InterPro" id="IPR034660">
    <property type="entry name" value="DinB/YfiT-like"/>
</dbReference>
<dbReference type="InterPro" id="IPR024775">
    <property type="entry name" value="DinB-like"/>
</dbReference>
<evidence type="ECO:0000313" key="2">
    <source>
        <dbReference type="EMBL" id="MFD1019989.1"/>
    </source>
</evidence>
<sequence>MKQETINNYRQLENWLSELKQIPEKEFYAPMEEGKWSLAALVSHFKYWDDFVLQYRLKPIVENRPIEDVRVTEKEMNEKAEAHAHSGIDQDALVDEVIAKRHEVVGLLEEITEDKFGEPVSLGDRSITVKEYIDGLTEHDDHHRKQVESITSVS</sequence>
<dbReference type="Pfam" id="PF12867">
    <property type="entry name" value="DinB_2"/>
    <property type="match status" value="1"/>
</dbReference>
<feature type="domain" description="DinB-like" evidence="1">
    <location>
        <begin position="10"/>
        <end position="147"/>
    </location>
</feature>
<gene>
    <name evidence="2" type="ORF">ACFQ2J_12455</name>
</gene>
<keyword evidence="3" id="KW-1185">Reference proteome</keyword>
<dbReference type="Gene3D" id="1.20.120.450">
    <property type="entry name" value="dinb family like domain"/>
    <property type="match status" value="1"/>
</dbReference>
<organism evidence="2 3">
    <name type="scientific">Thalassobacillus hwangdonensis</name>
    <dbReference type="NCBI Taxonomy" id="546108"/>
    <lineage>
        <taxon>Bacteria</taxon>
        <taxon>Bacillati</taxon>
        <taxon>Bacillota</taxon>
        <taxon>Bacilli</taxon>
        <taxon>Bacillales</taxon>
        <taxon>Bacillaceae</taxon>
        <taxon>Thalassobacillus</taxon>
    </lineage>
</organism>
<proteinExistence type="predicted"/>
<reference evidence="3" key="1">
    <citation type="journal article" date="2019" name="Int. J. Syst. Evol. Microbiol.">
        <title>The Global Catalogue of Microorganisms (GCM) 10K type strain sequencing project: providing services to taxonomists for standard genome sequencing and annotation.</title>
        <authorList>
            <consortium name="The Broad Institute Genomics Platform"/>
            <consortium name="The Broad Institute Genome Sequencing Center for Infectious Disease"/>
            <person name="Wu L."/>
            <person name="Ma J."/>
        </authorList>
    </citation>
    <scope>NUCLEOTIDE SEQUENCE [LARGE SCALE GENOMIC DNA]</scope>
    <source>
        <strain evidence="3">CCUG 56607</strain>
    </source>
</reference>
<name>A0ABW3L5Y5_9BACI</name>
<evidence type="ECO:0000313" key="3">
    <source>
        <dbReference type="Proteomes" id="UP001596990"/>
    </source>
</evidence>
<dbReference type="RefSeq" id="WP_386060803.1">
    <property type="nucleotide sequence ID" value="NZ_JBHTKL010000005.1"/>
</dbReference>
<evidence type="ECO:0000259" key="1">
    <source>
        <dbReference type="Pfam" id="PF12867"/>
    </source>
</evidence>
<dbReference type="EMBL" id="JBHTKL010000005">
    <property type="protein sequence ID" value="MFD1019989.1"/>
    <property type="molecule type" value="Genomic_DNA"/>
</dbReference>
<protein>
    <submittedName>
        <fullName evidence="2">DinB family protein</fullName>
    </submittedName>
</protein>